<dbReference type="EMBL" id="UGUA01000002">
    <property type="protein sequence ID" value="SUC35168.1"/>
    <property type="molecule type" value="Genomic_DNA"/>
</dbReference>
<gene>
    <name evidence="3" type="primary">fliK</name>
    <name evidence="3" type="ORF">NCTC12026_01551</name>
</gene>
<dbReference type="Gene3D" id="3.30.750.140">
    <property type="match status" value="1"/>
</dbReference>
<name>A0A379G2H1_9GAMM</name>
<proteinExistence type="predicted"/>
<dbReference type="InterPro" id="IPR052563">
    <property type="entry name" value="FliK"/>
</dbReference>
<evidence type="ECO:0000259" key="2">
    <source>
        <dbReference type="Pfam" id="PF02120"/>
    </source>
</evidence>
<feature type="domain" description="Flagellar hook-length control protein-like C-terminal" evidence="2">
    <location>
        <begin position="334"/>
        <end position="411"/>
    </location>
</feature>
<organism evidence="3 4">
    <name type="scientific">Providencia rustigianii</name>
    <dbReference type="NCBI Taxonomy" id="158850"/>
    <lineage>
        <taxon>Bacteria</taxon>
        <taxon>Pseudomonadati</taxon>
        <taxon>Pseudomonadota</taxon>
        <taxon>Gammaproteobacteria</taxon>
        <taxon>Enterobacterales</taxon>
        <taxon>Morganellaceae</taxon>
        <taxon>Providencia</taxon>
    </lineage>
</organism>
<dbReference type="OrthoDB" id="1792985at2"/>
<dbReference type="PANTHER" id="PTHR37533:SF2">
    <property type="entry name" value="FLAGELLAR HOOK-LENGTH CONTROL PROTEIN"/>
    <property type="match status" value="1"/>
</dbReference>
<evidence type="ECO:0000313" key="4">
    <source>
        <dbReference type="Proteomes" id="UP000255129"/>
    </source>
</evidence>
<dbReference type="Pfam" id="PF02120">
    <property type="entry name" value="Flg_hook"/>
    <property type="match status" value="1"/>
</dbReference>
<dbReference type="CDD" id="cd17470">
    <property type="entry name" value="T3SS_Flik_C"/>
    <property type="match status" value="1"/>
</dbReference>
<feature type="compositionally biased region" description="Polar residues" evidence="1">
    <location>
        <begin position="402"/>
        <end position="430"/>
    </location>
</feature>
<dbReference type="InterPro" id="IPR038610">
    <property type="entry name" value="FliK-like_C_sf"/>
</dbReference>
<feature type="compositionally biased region" description="Polar residues" evidence="1">
    <location>
        <begin position="42"/>
        <end position="66"/>
    </location>
</feature>
<dbReference type="InterPro" id="IPR021136">
    <property type="entry name" value="Flagellar_hook_control-like_C"/>
</dbReference>
<dbReference type="PANTHER" id="PTHR37533">
    <property type="entry name" value="FLAGELLAR HOOK-LENGTH CONTROL PROTEIN"/>
    <property type="match status" value="1"/>
</dbReference>
<feature type="compositionally biased region" description="Polar residues" evidence="1">
    <location>
        <begin position="439"/>
        <end position="460"/>
    </location>
</feature>
<protein>
    <submittedName>
        <fullName evidence="3">Flagellar hook-length control protein</fullName>
    </submittedName>
</protein>
<evidence type="ECO:0000313" key="3">
    <source>
        <dbReference type="EMBL" id="SUC35168.1"/>
    </source>
</evidence>
<dbReference type="Proteomes" id="UP000255129">
    <property type="component" value="Unassembled WGS sequence"/>
</dbReference>
<accession>A0A379G2H1</accession>
<keyword evidence="3" id="KW-0966">Cell projection</keyword>
<evidence type="ECO:0000256" key="1">
    <source>
        <dbReference type="SAM" id="MobiDB-lite"/>
    </source>
</evidence>
<dbReference type="RefSeq" id="WP_115164173.1">
    <property type="nucleotide sequence ID" value="NZ_UGUA01000002.1"/>
</dbReference>
<feature type="region of interest" description="Disordered" evidence="1">
    <location>
        <begin position="402"/>
        <end position="460"/>
    </location>
</feature>
<reference evidence="3 4" key="1">
    <citation type="submission" date="2018-06" db="EMBL/GenBank/DDBJ databases">
        <authorList>
            <consortium name="Pathogen Informatics"/>
            <person name="Doyle S."/>
        </authorList>
    </citation>
    <scope>NUCLEOTIDE SEQUENCE [LARGE SCALE GENOMIC DNA]</scope>
    <source>
        <strain evidence="3 4">NCTC12026</strain>
    </source>
</reference>
<feature type="compositionally biased region" description="Polar residues" evidence="1">
    <location>
        <begin position="11"/>
        <end position="21"/>
    </location>
</feature>
<keyword evidence="3" id="KW-0282">Flagellum</keyword>
<sequence>MDVNANLLPVTPTNSTKTANEPQRDSQIDETQAPAVPFQAILENQQPPAKSTENDTPPKTATDEATLNQQISEQKQAEITEPTPDKPAIGNEKAEHALAQLNFSRDLRGDSVQTPLQPELLTGKLTDEKALVDQLKQITNERIQTAANPQAAPEKPSTTPFTQSLQQVSDVARNAAPFDEKALVGSQLQLAGEEQDPTLGLMMKKEVGERRDQSLFALDHQRVIPTKDFAQDFMPLSKKSLNTDSISQWVNTNTENSQNLQNNAKGAFALQTETGAFTTSVNSATPHVAGIMPTQATAQAATISAPLATPTMHLPSPLGSEAWQQQLSQHMLFFSRQGVSQAQIRLHPEELGSLNVHLRIEDNQAVMHFVSPHSHVRAAMESMMPILRNALQESGIHLAQGSVGQENTSSQSGAEQQSNQRDGQLHSTHPSVGVVGISEANTSTSHTKLPTRQGGINTFA</sequence>
<feature type="region of interest" description="Disordered" evidence="1">
    <location>
        <begin position="1"/>
        <end position="66"/>
    </location>
</feature>
<dbReference type="AlphaFoldDB" id="A0A379G2H1"/>
<keyword evidence="3" id="KW-0969">Cilium</keyword>